<comment type="similarity">
    <text evidence="16">Belongs to the SEDS family. FtsW subfamily.</text>
</comment>
<evidence type="ECO:0000256" key="8">
    <source>
        <dbReference type="ARBA" id="ARBA00022960"/>
    </source>
</evidence>
<keyword evidence="8" id="KW-0133">Cell shape</keyword>
<evidence type="ECO:0000256" key="13">
    <source>
        <dbReference type="ARBA" id="ARBA00023316"/>
    </source>
</evidence>
<dbReference type="AlphaFoldDB" id="A0A0P9GHL4"/>
<dbReference type="GO" id="GO:0071555">
    <property type="term" value="P:cell wall organization"/>
    <property type="evidence" value="ECO:0007669"/>
    <property type="project" value="UniProtKB-KW"/>
</dbReference>
<evidence type="ECO:0000256" key="15">
    <source>
        <dbReference type="ARBA" id="ARBA00033270"/>
    </source>
</evidence>
<evidence type="ECO:0000256" key="5">
    <source>
        <dbReference type="ARBA" id="ARBA00022676"/>
    </source>
</evidence>
<dbReference type="RefSeq" id="WP_074471268.1">
    <property type="nucleotide sequence ID" value="NZ_FMUN01000002.1"/>
</dbReference>
<feature type="transmembrane region" description="Helical" evidence="21">
    <location>
        <begin position="143"/>
        <end position="164"/>
    </location>
</feature>
<evidence type="ECO:0000256" key="10">
    <source>
        <dbReference type="ARBA" id="ARBA00022989"/>
    </source>
</evidence>
<evidence type="ECO:0000256" key="18">
    <source>
        <dbReference type="ARBA" id="ARBA00041418"/>
    </source>
</evidence>
<keyword evidence="5" id="KW-0328">Glycosyltransferase</keyword>
<evidence type="ECO:0000256" key="20">
    <source>
        <dbReference type="ARBA" id="ARBA00049902"/>
    </source>
</evidence>
<keyword evidence="6" id="KW-0808">Transferase</keyword>
<dbReference type="GO" id="GO:0008360">
    <property type="term" value="P:regulation of cell shape"/>
    <property type="evidence" value="ECO:0007669"/>
    <property type="project" value="UniProtKB-KW"/>
</dbReference>
<evidence type="ECO:0000256" key="6">
    <source>
        <dbReference type="ARBA" id="ARBA00022679"/>
    </source>
</evidence>
<dbReference type="InterPro" id="IPR013437">
    <property type="entry name" value="FtsW"/>
</dbReference>
<protein>
    <recommendedName>
        <fullName evidence="17">Probable peptidoglycan glycosyltransferase FtsW</fullName>
        <ecNumber evidence="19">2.4.99.28</ecNumber>
    </recommendedName>
    <alternativeName>
        <fullName evidence="18">Cell division protein FtsW</fullName>
    </alternativeName>
    <alternativeName>
        <fullName evidence="15">Cell wall polymerase</fullName>
    </alternativeName>
    <alternativeName>
        <fullName evidence="14">Peptidoglycan polymerase</fullName>
    </alternativeName>
</protein>
<keyword evidence="3" id="KW-1003">Cell membrane</keyword>
<sequence length="390" mass="40725">MPSADIQWRRVLPDPPLLGAVAALLGLGLVMVYSASAPLATEQVGSSFYVVGRQLVYILLGLAVGAACTLTPPEVWRRLAPFVLLAGLIALVLVLIPGVGERVAGAARWLDLGVARVQVSEPFKVAFILYLGSYLVRKGEAQLGTFVHGLLPILVIAGLSAALLLLEPDFGAAALVVGTGLVMGFLGGIRLRHLLAAALGVLPFAAWAVFGSDYRYQRVVAFLDPWADPLDSGFQLRQSLIAFGRGEYGGVGLGDGIQKLFYLPEPHTDFMFAVVGEELGLVGTLAVLVLYGVVVRRGFVIAERAGDAYGRLVAQGITFLLGFQALAHMGVNLGLLPTKGLTLPLMSYGGSSLVTTLAALGILASIDLHRPGRGTGGGRAAPRQLAGAAA</sequence>
<evidence type="ECO:0000256" key="9">
    <source>
        <dbReference type="ARBA" id="ARBA00022984"/>
    </source>
</evidence>
<dbReference type="PANTHER" id="PTHR30474:SF2">
    <property type="entry name" value="PEPTIDOGLYCAN GLYCOSYLTRANSFERASE FTSW-RELATED"/>
    <property type="match status" value="1"/>
</dbReference>
<dbReference type="Proteomes" id="UP000183104">
    <property type="component" value="Unassembled WGS sequence"/>
</dbReference>
<keyword evidence="7 21" id="KW-0812">Transmembrane</keyword>
<dbReference type="PATRIC" id="fig|381306.5.peg.765"/>
<dbReference type="STRING" id="381306.AN478_10085"/>
<feature type="transmembrane region" description="Helical" evidence="21">
    <location>
        <begin position="194"/>
        <end position="210"/>
    </location>
</feature>
<feature type="transmembrane region" description="Helical" evidence="21">
    <location>
        <begin position="270"/>
        <end position="291"/>
    </location>
</feature>
<feature type="transmembrane region" description="Helical" evidence="21">
    <location>
        <begin position="312"/>
        <end position="333"/>
    </location>
</feature>
<feature type="transmembrane region" description="Helical" evidence="21">
    <location>
        <begin position="79"/>
        <end position="99"/>
    </location>
</feature>
<dbReference type="GO" id="GO:0015648">
    <property type="term" value="F:lipid-linked peptidoglycan transporter activity"/>
    <property type="evidence" value="ECO:0007669"/>
    <property type="project" value="TreeGrafter"/>
</dbReference>
<keyword evidence="4 22" id="KW-0132">Cell division</keyword>
<dbReference type="OrthoDB" id="9768187at2"/>
<dbReference type="GO" id="GO:0005886">
    <property type="term" value="C:plasma membrane"/>
    <property type="evidence" value="ECO:0007669"/>
    <property type="project" value="UniProtKB-SubCell"/>
</dbReference>
<dbReference type="GO" id="GO:0051301">
    <property type="term" value="P:cell division"/>
    <property type="evidence" value="ECO:0007669"/>
    <property type="project" value="UniProtKB-KW"/>
</dbReference>
<feature type="transmembrane region" description="Helical" evidence="21">
    <location>
        <begin position="170"/>
        <end position="187"/>
    </location>
</feature>
<feature type="transmembrane region" description="Helical" evidence="21">
    <location>
        <begin position="17"/>
        <end position="35"/>
    </location>
</feature>
<dbReference type="InterPro" id="IPR001182">
    <property type="entry name" value="FtsW/RodA"/>
</dbReference>
<evidence type="ECO:0000256" key="1">
    <source>
        <dbReference type="ARBA" id="ARBA00004651"/>
    </source>
</evidence>
<dbReference type="Pfam" id="PF01098">
    <property type="entry name" value="FTSW_RODA_SPOVE"/>
    <property type="match status" value="1"/>
</dbReference>
<evidence type="ECO:0000313" key="23">
    <source>
        <dbReference type="Proteomes" id="UP000183104"/>
    </source>
</evidence>
<dbReference type="GO" id="GO:0008955">
    <property type="term" value="F:peptidoglycan glycosyltransferase activity"/>
    <property type="evidence" value="ECO:0007669"/>
    <property type="project" value="UniProtKB-EC"/>
</dbReference>
<evidence type="ECO:0000256" key="21">
    <source>
        <dbReference type="SAM" id="Phobius"/>
    </source>
</evidence>
<keyword evidence="11 21" id="KW-0472">Membrane</keyword>
<accession>A0A0P9GHL4</accession>
<evidence type="ECO:0000256" key="3">
    <source>
        <dbReference type="ARBA" id="ARBA00022475"/>
    </source>
</evidence>
<feature type="transmembrane region" description="Helical" evidence="21">
    <location>
        <begin position="345"/>
        <end position="366"/>
    </location>
</feature>
<comment type="subcellular location">
    <subcellularLocation>
        <location evidence="1">Cell membrane</location>
        <topology evidence="1">Multi-pass membrane protein</topology>
    </subcellularLocation>
</comment>
<organism evidence="22 23">
    <name type="scientific">Thiohalorhabdus denitrificans</name>
    <dbReference type="NCBI Taxonomy" id="381306"/>
    <lineage>
        <taxon>Bacteria</taxon>
        <taxon>Pseudomonadati</taxon>
        <taxon>Pseudomonadota</taxon>
        <taxon>Gammaproteobacteria</taxon>
        <taxon>Thiohalorhabdales</taxon>
        <taxon>Thiohalorhabdaceae</taxon>
        <taxon>Thiohalorhabdus</taxon>
    </lineage>
</organism>
<comment type="pathway">
    <text evidence="2">Cell wall biogenesis; peptidoglycan biosynthesis.</text>
</comment>
<keyword evidence="23" id="KW-1185">Reference proteome</keyword>
<evidence type="ECO:0000256" key="16">
    <source>
        <dbReference type="ARBA" id="ARBA00038053"/>
    </source>
</evidence>
<evidence type="ECO:0000256" key="11">
    <source>
        <dbReference type="ARBA" id="ARBA00023136"/>
    </source>
</evidence>
<dbReference type="GO" id="GO:0032153">
    <property type="term" value="C:cell division site"/>
    <property type="evidence" value="ECO:0007669"/>
    <property type="project" value="TreeGrafter"/>
</dbReference>
<evidence type="ECO:0000256" key="12">
    <source>
        <dbReference type="ARBA" id="ARBA00023306"/>
    </source>
</evidence>
<keyword evidence="10 21" id="KW-1133">Transmembrane helix</keyword>
<feature type="transmembrane region" description="Helical" evidence="21">
    <location>
        <begin position="55"/>
        <end position="72"/>
    </location>
</feature>
<dbReference type="EMBL" id="FMUN01000002">
    <property type="protein sequence ID" value="SCY00579.1"/>
    <property type="molecule type" value="Genomic_DNA"/>
</dbReference>
<proteinExistence type="inferred from homology"/>
<dbReference type="PANTHER" id="PTHR30474">
    <property type="entry name" value="CELL CYCLE PROTEIN"/>
    <property type="match status" value="1"/>
</dbReference>
<evidence type="ECO:0000256" key="7">
    <source>
        <dbReference type="ARBA" id="ARBA00022692"/>
    </source>
</evidence>
<evidence type="ECO:0000256" key="14">
    <source>
        <dbReference type="ARBA" id="ARBA00032370"/>
    </source>
</evidence>
<evidence type="ECO:0000256" key="19">
    <source>
        <dbReference type="ARBA" id="ARBA00044770"/>
    </source>
</evidence>
<keyword evidence="12" id="KW-0131">Cell cycle</keyword>
<evidence type="ECO:0000256" key="4">
    <source>
        <dbReference type="ARBA" id="ARBA00022618"/>
    </source>
</evidence>
<name>A0A0P9GHL4_9GAMM</name>
<reference evidence="23" key="1">
    <citation type="submission" date="2016-10" db="EMBL/GenBank/DDBJ databases">
        <authorList>
            <person name="Varghese N."/>
        </authorList>
    </citation>
    <scope>NUCLEOTIDE SEQUENCE [LARGE SCALE GENOMIC DNA]</scope>
    <source>
        <strain evidence="23">HL 19</strain>
    </source>
</reference>
<dbReference type="EC" id="2.4.99.28" evidence="19"/>
<dbReference type="GO" id="GO:0009252">
    <property type="term" value="P:peptidoglycan biosynthetic process"/>
    <property type="evidence" value="ECO:0007669"/>
    <property type="project" value="UniProtKB-KW"/>
</dbReference>
<keyword evidence="13" id="KW-0961">Cell wall biogenesis/degradation</keyword>
<comment type="catalytic activity">
    <reaction evidence="20">
        <text>[GlcNAc-(1-&gt;4)-Mur2Ac(oyl-L-Ala-gamma-D-Glu-L-Lys-D-Ala-D-Ala)](n)-di-trans,octa-cis-undecaprenyl diphosphate + beta-D-GlcNAc-(1-&gt;4)-Mur2Ac(oyl-L-Ala-gamma-D-Glu-L-Lys-D-Ala-D-Ala)-di-trans,octa-cis-undecaprenyl diphosphate = [GlcNAc-(1-&gt;4)-Mur2Ac(oyl-L-Ala-gamma-D-Glu-L-Lys-D-Ala-D-Ala)](n+1)-di-trans,octa-cis-undecaprenyl diphosphate + di-trans,octa-cis-undecaprenyl diphosphate + H(+)</text>
        <dbReference type="Rhea" id="RHEA:23708"/>
        <dbReference type="Rhea" id="RHEA-COMP:9602"/>
        <dbReference type="Rhea" id="RHEA-COMP:9603"/>
        <dbReference type="ChEBI" id="CHEBI:15378"/>
        <dbReference type="ChEBI" id="CHEBI:58405"/>
        <dbReference type="ChEBI" id="CHEBI:60033"/>
        <dbReference type="ChEBI" id="CHEBI:78435"/>
        <dbReference type="EC" id="2.4.99.28"/>
    </reaction>
</comment>
<keyword evidence="9" id="KW-0573">Peptidoglycan synthesis</keyword>
<gene>
    <name evidence="22" type="ORF">SAMN05661077_1020</name>
</gene>
<dbReference type="NCBIfam" id="TIGR02614">
    <property type="entry name" value="ftsW"/>
    <property type="match status" value="1"/>
</dbReference>
<evidence type="ECO:0000256" key="17">
    <source>
        <dbReference type="ARBA" id="ARBA00041185"/>
    </source>
</evidence>
<evidence type="ECO:0000313" key="22">
    <source>
        <dbReference type="EMBL" id="SCY00579.1"/>
    </source>
</evidence>
<evidence type="ECO:0000256" key="2">
    <source>
        <dbReference type="ARBA" id="ARBA00004752"/>
    </source>
</evidence>